<evidence type="ECO:0000313" key="3">
    <source>
        <dbReference type="Proteomes" id="UP001268256"/>
    </source>
</evidence>
<organism evidence="2 3">
    <name type="scientific">Pseudocalidococcus azoricus BACA0444</name>
    <dbReference type="NCBI Taxonomy" id="2918990"/>
    <lineage>
        <taxon>Bacteria</taxon>
        <taxon>Bacillati</taxon>
        <taxon>Cyanobacteriota</taxon>
        <taxon>Cyanophyceae</taxon>
        <taxon>Acaryochloridales</taxon>
        <taxon>Thermosynechococcaceae</taxon>
        <taxon>Pseudocalidococcus</taxon>
        <taxon>Pseudocalidococcus azoricus</taxon>
    </lineage>
</organism>
<sequence length="87" mass="10268">MSEVWSWLAWLQPLLTPLCFLVAWSFLGLLAWNAWQFWQEGMLVAKRMHQIPCSQCRFFCADYRLKCALHPHQAATESAIYCVDFQK</sequence>
<dbReference type="RefSeq" id="WP_322877764.1">
    <property type="nucleotide sequence ID" value="NZ_JAVMIP010000004.1"/>
</dbReference>
<keyword evidence="1" id="KW-1133">Transmembrane helix</keyword>
<dbReference type="AlphaFoldDB" id="A0AAE4JY07"/>
<gene>
    <name evidence="2" type="ORF">RIF25_06665</name>
</gene>
<keyword evidence="3" id="KW-1185">Reference proteome</keyword>
<reference evidence="3" key="1">
    <citation type="submission" date="2023-07" db="EMBL/GenBank/DDBJ databases">
        <authorList>
            <person name="Luz R."/>
            <person name="Cordeiro R."/>
            <person name="Fonseca A."/>
            <person name="Goncalves V."/>
        </authorList>
    </citation>
    <scope>NUCLEOTIDE SEQUENCE [LARGE SCALE GENOMIC DNA]</scope>
    <source>
        <strain evidence="3">BACA0444</strain>
    </source>
</reference>
<protein>
    <submittedName>
        <fullName evidence="2">Uncharacterized protein</fullName>
    </submittedName>
</protein>
<accession>A0AAE4JY07</accession>
<proteinExistence type="predicted"/>
<dbReference type="Proteomes" id="UP001268256">
    <property type="component" value="Unassembled WGS sequence"/>
</dbReference>
<name>A0AAE4JY07_9CYAN</name>
<keyword evidence="1" id="KW-0472">Membrane</keyword>
<dbReference type="EMBL" id="JAVMIP010000004">
    <property type="protein sequence ID" value="MDS3860489.1"/>
    <property type="molecule type" value="Genomic_DNA"/>
</dbReference>
<evidence type="ECO:0000313" key="2">
    <source>
        <dbReference type="EMBL" id="MDS3860489.1"/>
    </source>
</evidence>
<keyword evidence="1" id="KW-0812">Transmembrane</keyword>
<evidence type="ECO:0000256" key="1">
    <source>
        <dbReference type="SAM" id="Phobius"/>
    </source>
</evidence>
<feature type="transmembrane region" description="Helical" evidence="1">
    <location>
        <begin position="14"/>
        <end position="38"/>
    </location>
</feature>
<comment type="caution">
    <text evidence="2">The sequence shown here is derived from an EMBL/GenBank/DDBJ whole genome shotgun (WGS) entry which is preliminary data.</text>
</comment>